<protein>
    <recommendedName>
        <fullName evidence="3">Leptin receptor</fullName>
    </recommendedName>
</protein>
<dbReference type="InterPro" id="IPR008042">
    <property type="entry name" value="Retrotrans_Pao"/>
</dbReference>
<accession>A0AAV1LUA4</accession>
<sequence>MSGFQLSKWTSNCPQLLERFPEDQCDMPKDFDISPESNTIKVLEIQWIPQSDEFTYRISLPPITQITKRSILSTVASLYDPNGWVTPVIFRAKLLLQKLWILKLGWDEPPGNEVYTEWQHISQDLPQLSNLRLPRHICKYKPTSTYSLHGFADASEAGFASVIYLHELNAN</sequence>
<dbReference type="Pfam" id="PF05380">
    <property type="entry name" value="Peptidase_A17"/>
    <property type="match status" value="1"/>
</dbReference>
<name>A0AAV1LUA4_9NEOP</name>
<evidence type="ECO:0000313" key="2">
    <source>
        <dbReference type="Proteomes" id="UP001314205"/>
    </source>
</evidence>
<dbReference type="AlphaFoldDB" id="A0AAV1LUA4"/>
<reference evidence="1 2" key="1">
    <citation type="submission" date="2023-11" db="EMBL/GenBank/DDBJ databases">
        <authorList>
            <person name="Hedman E."/>
            <person name="Englund M."/>
            <person name="Stromberg M."/>
            <person name="Nyberg Akerstrom W."/>
            <person name="Nylinder S."/>
            <person name="Jareborg N."/>
            <person name="Kallberg Y."/>
            <person name="Kronander E."/>
        </authorList>
    </citation>
    <scope>NUCLEOTIDE SEQUENCE [LARGE SCALE GENOMIC DNA]</scope>
</reference>
<comment type="caution">
    <text evidence="1">The sequence shown here is derived from an EMBL/GenBank/DDBJ whole genome shotgun (WGS) entry which is preliminary data.</text>
</comment>
<organism evidence="1 2">
    <name type="scientific">Parnassius mnemosyne</name>
    <name type="common">clouded apollo</name>
    <dbReference type="NCBI Taxonomy" id="213953"/>
    <lineage>
        <taxon>Eukaryota</taxon>
        <taxon>Metazoa</taxon>
        <taxon>Ecdysozoa</taxon>
        <taxon>Arthropoda</taxon>
        <taxon>Hexapoda</taxon>
        <taxon>Insecta</taxon>
        <taxon>Pterygota</taxon>
        <taxon>Neoptera</taxon>
        <taxon>Endopterygota</taxon>
        <taxon>Lepidoptera</taxon>
        <taxon>Glossata</taxon>
        <taxon>Ditrysia</taxon>
        <taxon>Papilionoidea</taxon>
        <taxon>Papilionidae</taxon>
        <taxon>Parnassiinae</taxon>
        <taxon>Parnassini</taxon>
        <taxon>Parnassius</taxon>
        <taxon>Driopa</taxon>
    </lineage>
</organism>
<keyword evidence="2" id="KW-1185">Reference proteome</keyword>
<dbReference type="EMBL" id="CAVLGL010000104">
    <property type="protein sequence ID" value="CAK1598619.1"/>
    <property type="molecule type" value="Genomic_DNA"/>
</dbReference>
<evidence type="ECO:0008006" key="3">
    <source>
        <dbReference type="Google" id="ProtNLM"/>
    </source>
</evidence>
<dbReference type="PANTHER" id="PTHR47331">
    <property type="entry name" value="PHD-TYPE DOMAIN-CONTAINING PROTEIN"/>
    <property type="match status" value="1"/>
</dbReference>
<evidence type="ECO:0000313" key="1">
    <source>
        <dbReference type="EMBL" id="CAK1598619.1"/>
    </source>
</evidence>
<proteinExistence type="predicted"/>
<gene>
    <name evidence="1" type="ORF">PARMNEM_LOCUS17587</name>
</gene>
<dbReference type="Proteomes" id="UP001314205">
    <property type="component" value="Unassembled WGS sequence"/>
</dbReference>